<gene>
    <name evidence="2" type="ORF">TrCOL_g6060</name>
</gene>
<feature type="region of interest" description="Disordered" evidence="1">
    <location>
        <begin position="1"/>
        <end position="44"/>
    </location>
</feature>
<proteinExistence type="predicted"/>
<reference evidence="3" key="1">
    <citation type="journal article" date="2023" name="Commun. Biol.">
        <title>Genome analysis of Parmales, the sister group of diatoms, reveals the evolutionary specialization of diatoms from phago-mixotrophs to photoautotrophs.</title>
        <authorList>
            <person name="Ban H."/>
            <person name="Sato S."/>
            <person name="Yoshikawa S."/>
            <person name="Yamada K."/>
            <person name="Nakamura Y."/>
            <person name="Ichinomiya M."/>
            <person name="Sato N."/>
            <person name="Blanc-Mathieu R."/>
            <person name="Endo H."/>
            <person name="Kuwata A."/>
            <person name="Ogata H."/>
        </authorList>
    </citation>
    <scope>NUCLEOTIDE SEQUENCE [LARGE SCALE GENOMIC DNA]</scope>
</reference>
<sequence length="160" mass="18177">MEYNYDDKEEDNDEDEDDDDNEEDDQRRKQKTGIDAGVSKALQGHPVILQGHKMKNKDFDMASEYGVEGQERIAEEAAAAAQRKCATCGSGESCEEDVDNVGTWYCTKCWEEYDNGSGEEEGKGEQQGQQRRSDEDDDSFRVRVITLTPNSIINTIWYKV</sequence>
<name>A0A9W7G5L7_9STRA</name>
<organism evidence="2 3">
    <name type="scientific">Triparma columacea</name>
    <dbReference type="NCBI Taxonomy" id="722753"/>
    <lineage>
        <taxon>Eukaryota</taxon>
        <taxon>Sar</taxon>
        <taxon>Stramenopiles</taxon>
        <taxon>Ochrophyta</taxon>
        <taxon>Bolidophyceae</taxon>
        <taxon>Parmales</taxon>
        <taxon>Triparmaceae</taxon>
        <taxon>Triparma</taxon>
    </lineage>
</organism>
<evidence type="ECO:0000256" key="1">
    <source>
        <dbReference type="SAM" id="MobiDB-lite"/>
    </source>
</evidence>
<accession>A0A9W7G5L7</accession>
<feature type="compositionally biased region" description="Acidic residues" evidence="1">
    <location>
        <begin position="7"/>
        <end position="24"/>
    </location>
</feature>
<comment type="caution">
    <text evidence="2">The sequence shown here is derived from an EMBL/GenBank/DDBJ whole genome shotgun (WGS) entry which is preliminary data.</text>
</comment>
<protein>
    <submittedName>
        <fullName evidence="2">Uncharacterized protein</fullName>
    </submittedName>
</protein>
<keyword evidence="3" id="KW-1185">Reference proteome</keyword>
<dbReference type="AlphaFoldDB" id="A0A9W7G5L7"/>
<evidence type="ECO:0000313" key="2">
    <source>
        <dbReference type="EMBL" id="GMI33986.1"/>
    </source>
</evidence>
<dbReference type="Proteomes" id="UP001165065">
    <property type="component" value="Unassembled WGS sequence"/>
</dbReference>
<feature type="region of interest" description="Disordered" evidence="1">
    <location>
        <begin position="113"/>
        <end position="139"/>
    </location>
</feature>
<evidence type="ECO:0000313" key="3">
    <source>
        <dbReference type="Proteomes" id="UP001165065"/>
    </source>
</evidence>
<dbReference type="EMBL" id="BRYA01000037">
    <property type="protein sequence ID" value="GMI33986.1"/>
    <property type="molecule type" value="Genomic_DNA"/>
</dbReference>